<dbReference type="AlphaFoldDB" id="A0A9P0ISA3"/>
<gene>
    <name evidence="3" type="ORF">APHIGO_LOCUS2004</name>
</gene>
<feature type="compositionally biased region" description="Polar residues" evidence="1">
    <location>
        <begin position="137"/>
        <end position="149"/>
    </location>
</feature>
<keyword evidence="2" id="KW-0812">Transmembrane</keyword>
<reference evidence="3" key="2">
    <citation type="submission" date="2022-10" db="EMBL/GenBank/DDBJ databases">
        <authorList>
            <consortium name="ENA_rothamsted_submissions"/>
            <consortium name="culmorum"/>
            <person name="King R."/>
        </authorList>
    </citation>
    <scope>NUCLEOTIDE SEQUENCE</scope>
</reference>
<dbReference type="EMBL" id="OU899034">
    <property type="protein sequence ID" value="CAH1712441.1"/>
    <property type="molecule type" value="Genomic_DNA"/>
</dbReference>
<reference evidence="3" key="1">
    <citation type="submission" date="2022-02" db="EMBL/GenBank/DDBJ databases">
        <authorList>
            <person name="King R."/>
        </authorList>
    </citation>
    <scope>NUCLEOTIDE SEQUENCE</scope>
</reference>
<feature type="region of interest" description="Disordered" evidence="1">
    <location>
        <begin position="129"/>
        <end position="149"/>
    </location>
</feature>
<protein>
    <submittedName>
        <fullName evidence="3">Uncharacterized protein</fullName>
    </submittedName>
</protein>
<proteinExistence type="predicted"/>
<dbReference type="Proteomes" id="UP001154329">
    <property type="component" value="Chromosome 1"/>
</dbReference>
<keyword evidence="2" id="KW-1133">Transmembrane helix</keyword>
<keyword evidence="2" id="KW-0472">Membrane</keyword>
<evidence type="ECO:0000313" key="3">
    <source>
        <dbReference type="EMBL" id="CAH1712441.1"/>
    </source>
</evidence>
<evidence type="ECO:0000256" key="2">
    <source>
        <dbReference type="SAM" id="Phobius"/>
    </source>
</evidence>
<organism evidence="3 4">
    <name type="scientific">Aphis gossypii</name>
    <name type="common">Cotton aphid</name>
    <dbReference type="NCBI Taxonomy" id="80765"/>
    <lineage>
        <taxon>Eukaryota</taxon>
        <taxon>Metazoa</taxon>
        <taxon>Ecdysozoa</taxon>
        <taxon>Arthropoda</taxon>
        <taxon>Hexapoda</taxon>
        <taxon>Insecta</taxon>
        <taxon>Pterygota</taxon>
        <taxon>Neoptera</taxon>
        <taxon>Paraneoptera</taxon>
        <taxon>Hemiptera</taxon>
        <taxon>Sternorrhyncha</taxon>
        <taxon>Aphidomorpha</taxon>
        <taxon>Aphidoidea</taxon>
        <taxon>Aphididae</taxon>
        <taxon>Aphidini</taxon>
        <taxon>Aphis</taxon>
        <taxon>Aphis</taxon>
    </lineage>
</organism>
<keyword evidence="4" id="KW-1185">Reference proteome</keyword>
<name>A0A9P0ISA3_APHGO</name>
<accession>A0A9P0ISA3</accession>
<evidence type="ECO:0000313" key="4">
    <source>
        <dbReference type="Proteomes" id="UP001154329"/>
    </source>
</evidence>
<sequence>MVTTKYRWFPTNTSALFFNFLIILNYYYCCFYSNDHAPYIVVTTPRCVSHAIRVRRLRLPNFEKIRSVGRSVGRTDGTADKYRVADAPRGTLTTLRTIVEKNEIRDGNFKIFSSSFRLFVIYFRVPPTGKKKKKTSPLGTRSSRSLDINHTAPNRFGQIQSVASGEVEYLGRSHGVRCTMMAGGCPIRGRGNPSIADQTKHDGFAELAV</sequence>
<feature type="transmembrane region" description="Helical" evidence="2">
    <location>
        <begin position="12"/>
        <end position="28"/>
    </location>
</feature>
<evidence type="ECO:0000256" key="1">
    <source>
        <dbReference type="SAM" id="MobiDB-lite"/>
    </source>
</evidence>